<organism evidence="1 2">
    <name type="scientific">Human herpesvirus 7 (strain JI)</name>
    <name type="common">HHV-7</name>
    <name type="synonym">Human T lymphotropic virus</name>
    <dbReference type="NCBI Taxonomy" id="57278"/>
    <lineage>
        <taxon>Viruses</taxon>
        <taxon>Duplodnaviria</taxon>
        <taxon>Heunggongvirae</taxon>
        <taxon>Peploviricota</taxon>
        <taxon>Herviviricetes</taxon>
        <taxon>Herpesvirales</taxon>
        <taxon>Orthoherpesviridae</taxon>
        <taxon>Betaherpesvirinae</taxon>
        <taxon>Roseolovirus</taxon>
        <taxon>Roseolovirus humanbeta7</taxon>
        <taxon>Human betaherpesvirus 7</taxon>
    </lineage>
</organism>
<protein>
    <submittedName>
        <fullName evidence="1">U17a protein</fullName>
    </submittedName>
</protein>
<dbReference type="EMBL" id="U43400">
    <property type="protein sequence ID" value="AAC54679.1"/>
    <property type="molecule type" value="Genomic_DNA"/>
</dbReference>
<reference evidence="1 2" key="1">
    <citation type="journal article" date="1995" name="J. Virol.">
        <title>Identification and characterization of a cDNA derived from multiple splicing that encodes envelope glycoprotein gp105 of human herpesvirus 6.</title>
        <authorList>
            <person name="Pfeiffer B."/>
            <person name="Thomson B."/>
            <person name="Chandran B."/>
        </authorList>
    </citation>
    <scope>NUCLEOTIDE SEQUENCE [LARGE SCALE GENOMIC DNA]</scope>
    <source>
        <strain evidence="1 2">JI</strain>
    </source>
</reference>
<organismHost>
    <name type="scientific">Homo sapiens</name>
    <name type="common">Human</name>
    <dbReference type="NCBI Taxonomy" id="9606"/>
</organismHost>
<sequence length="89" mass="10468">MFPLIQNAEEKAYTYLFFILSKNGPRGEQILTVLDYTRFKFFDGSVTIAHSKKNYFLSGSLRYKKDDYDVIQKQKGKRITCKHSKFIVC</sequence>
<gene>
    <name evidence="1" type="primary">U17a</name>
</gene>
<dbReference type="PIR" id="T41919">
    <property type="entry name" value="T41919"/>
</dbReference>
<proteinExistence type="predicted"/>
<evidence type="ECO:0000313" key="1">
    <source>
        <dbReference type="EMBL" id="AAC54679.1"/>
    </source>
</evidence>
<name>Q69499_HHV7J</name>
<accession>Q69499</accession>
<dbReference type="Proteomes" id="UP000009246">
    <property type="component" value="Segment"/>
</dbReference>
<evidence type="ECO:0000313" key="2">
    <source>
        <dbReference type="Proteomes" id="UP000009246"/>
    </source>
</evidence>